<feature type="transmembrane region" description="Helical" evidence="2">
    <location>
        <begin position="195"/>
        <end position="213"/>
    </location>
</feature>
<feature type="compositionally biased region" description="Polar residues" evidence="1">
    <location>
        <begin position="1"/>
        <end position="11"/>
    </location>
</feature>
<name>A0ABU4N2F5_9ACTN</name>
<keyword evidence="4" id="KW-1185">Reference proteome</keyword>
<dbReference type="EMBL" id="JARAWJ010000064">
    <property type="protein sequence ID" value="MDX3043966.1"/>
    <property type="molecule type" value="Genomic_DNA"/>
</dbReference>
<comment type="caution">
    <text evidence="3">The sequence shown here is derived from an EMBL/GenBank/DDBJ whole genome shotgun (WGS) entry which is preliminary data.</text>
</comment>
<protein>
    <recommendedName>
        <fullName evidence="5">Ig-like domain-containing protein</fullName>
    </recommendedName>
</protein>
<evidence type="ECO:0000256" key="1">
    <source>
        <dbReference type="SAM" id="MobiDB-lite"/>
    </source>
</evidence>
<evidence type="ECO:0000313" key="3">
    <source>
        <dbReference type="EMBL" id="MDX3043966.1"/>
    </source>
</evidence>
<keyword evidence="2" id="KW-0472">Membrane</keyword>
<evidence type="ECO:0000313" key="4">
    <source>
        <dbReference type="Proteomes" id="UP001282474"/>
    </source>
</evidence>
<keyword evidence="2" id="KW-0812">Transmembrane</keyword>
<evidence type="ECO:0008006" key="5">
    <source>
        <dbReference type="Google" id="ProtNLM"/>
    </source>
</evidence>
<organism evidence="3 4">
    <name type="scientific">Streptomyces caniscabiei</name>
    <dbReference type="NCBI Taxonomy" id="2746961"/>
    <lineage>
        <taxon>Bacteria</taxon>
        <taxon>Bacillati</taxon>
        <taxon>Actinomycetota</taxon>
        <taxon>Actinomycetes</taxon>
        <taxon>Kitasatosporales</taxon>
        <taxon>Streptomycetaceae</taxon>
        <taxon>Streptomyces</taxon>
    </lineage>
</organism>
<accession>A0ABU4N2F5</accession>
<keyword evidence="2" id="KW-1133">Transmembrane helix</keyword>
<evidence type="ECO:0000256" key="2">
    <source>
        <dbReference type="SAM" id="Phobius"/>
    </source>
</evidence>
<proteinExistence type="predicted"/>
<dbReference type="Proteomes" id="UP001282474">
    <property type="component" value="Unassembled WGS sequence"/>
</dbReference>
<dbReference type="RefSeq" id="WP_193382152.1">
    <property type="nucleotide sequence ID" value="NZ_JABXWF010000052.1"/>
</dbReference>
<gene>
    <name evidence="3" type="ORF">PV383_43430</name>
</gene>
<sequence>MTTQNDDSTPATAAADEPTMMLPDSVTLVEGVDDAVTQVPEHTGAGEPTQVLPTVGESAPTMHLGPAATVRLGPAATLHLGPVEDRVPAAETNAADAEHAPEYSATVLASHWIQRPETDDTLAEATLAEATLPERTVEQPSAAAVNGSTPPDRIDGTLLRFGPGVTNVVAQRTHRTLPALPPTPVPRRRRLRRHALPVLVLLCVLAFLAWQRLGPPLEVDTVTVTARPTVLGCDGTADIVAVVATNGRPGTFSYRWIRSDGTRSGVLEEVMVRGQRQARVHLRWTFQGKGHRTARAELRILTADRHTAGTRFTYDCS</sequence>
<feature type="region of interest" description="Disordered" evidence="1">
    <location>
        <begin position="1"/>
        <end position="21"/>
    </location>
</feature>
<reference evidence="3 4" key="1">
    <citation type="journal article" date="2023" name="Microb. Genom.">
        <title>Mesoterricola silvestris gen. nov., sp. nov., Mesoterricola sediminis sp. nov., Geothrix oryzae sp. nov., Geothrix edaphica sp. nov., Geothrix rubra sp. nov., and Geothrix limicola sp. nov., six novel members of Acidobacteriota isolated from soils.</title>
        <authorList>
            <person name="Weisberg A.J."/>
            <person name="Pearce E."/>
            <person name="Kramer C.G."/>
            <person name="Chang J.H."/>
            <person name="Clarke C.R."/>
        </authorList>
    </citation>
    <scope>NUCLEOTIDE SEQUENCE [LARGE SCALE GENOMIC DNA]</scope>
    <source>
        <strain evidence="3 4">NE20-4-1</strain>
    </source>
</reference>